<dbReference type="Proteomes" id="UP001500957">
    <property type="component" value="Unassembled WGS sequence"/>
</dbReference>
<dbReference type="SUPFAM" id="SSF54637">
    <property type="entry name" value="Thioesterase/thiol ester dehydrase-isomerase"/>
    <property type="match status" value="1"/>
</dbReference>
<name>A0ABP3RYL2_9ACTN</name>
<keyword evidence="5" id="KW-1185">Reference proteome</keyword>
<proteinExistence type="predicted"/>
<reference evidence="5" key="1">
    <citation type="journal article" date="2019" name="Int. J. Syst. Evol. Microbiol.">
        <title>The Global Catalogue of Microorganisms (GCM) 10K type strain sequencing project: providing services to taxonomists for standard genome sequencing and annotation.</title>
        <authorList>
            <consortium name="The Broad Institute Genomics Platform"/>
            <consortium name="The Broad Institute Genome Sequencing Center for Infectious Disease"/>
            <person name="Wu L."/>
            <person name="Ma J."/>
        </authorList>
    </citation>
    <scope>NUCLEOTIDE SEQUENCE [LARGE SCALE GENOMIC DNA]</scope>
    <source>
        <strain evidence="5">JCM 10671</strain>
    </source>
</reference>
<dbReference type="Gene3D" id="2.40.160.210">
    <property type="entry name" value="Acyl-CoA thioesterase, double hotdog domain"/>
    <property type="match status" value="1"/>
</dbReference>
<protein>
    <submittedName>
        <fullName evidence="4">Thioesterase family protein</fullName>
    </submittedName>
</protein>
<feature type="domain" description="Acyl-CoA thioesterase-like N-terminal HotDog" evidence="2">
    <location>
        <begin position="22"/>
        <end position="104"/>
    </location>
</feature>
<organism evidence="4 5">
    <name type="scientific">Sporichthya brevicatena</name>
    <dbReference type="NCBI Taxonomy" id="171442"/>
    <lineage>
        <taxon>Bacteria</taxon>
        <taxon>Bacillati</taxon>
        <taxon>Actinomycetota</taxon>
        <taxon>Actinomycetes</taxon>
        <taxon>Sporichthyales</taxon>
        <taxon>Sporichthyaceae</taxon>
        <taxon>Sporichthya</taxon>
    </lineage>
</organism>
<evidence type="ECO:0000256" key="1">
    <source>
        <dbReference type="SAM" id="MobiDB-lite"/>
    </source>
</evidence>
<comment type="caution">
    <text evidence="4">The sequence shown here is derived from an EMBL/GenBank/DDBJ whole genome shotgun (WGS) entry which is preliminary data.</text>
</comment>
<dbReference type="Pfam" id="PF20789">
    <property type="entry name" value="4HBT_3C"/>
    <property type="match status" value="1"/>
</dbReference>
<dbReference type="InterPro" id="IPR042171">
    <property type="entry name" value="Acyl-CoA_hotdog"/>
</dbReference>
<feature type="domain" description="Acyl-CoA thioesterase-like C-terminal" evidence="3">
    <location>
        <begin position="131"/>
        <end position="256"/>
    </location>
</feature>
<sequence>MADAFYEPLGDETYRSTEHTVGPWGPDSQHAGPPSALLGRALERMETSWPGTLTRISLDILGAVPVADLQVRTQVLRPGRNVELVQGELVAGDRAVLRAQAWRMRTAAIDLPPVPEGGPVDPVPEFSEEDGPFFEWGGGYLRAMQWRAVPGTRRGVGQAAVWARMRFPLVAGEEPTGLQRVLALADSGNGVSHRLEPDEWLFINTDLTVHLVAPPAGEWICLDAVTRLDNSGFGLASSRLYDRDRLVALGAQSLFVAPRS</sequence>
<evidence type="ECO:0000259" key="3">
    <source>
        <dbReference type="Pfam" id="PF20789"/>
    </source>
</evidence>
<dbReference type="InterPro" id="IPR049449">
    <property type="entry name" value="TesB_ACOT8-like_N"/>
</dbReference>
<dbReference type="Pfam" id="PF13622">
    <property type="entry name" value="4HBT_3"/>
    <property type="match status" value="1"/>
</dbReference>
<dbReference type="RefSeq" id="WP_344604111.1">
    <property type="nucleotide sequence ID" value="NZ_BAAAHE010000014.1"/>
</dbReference>
<feature type="region of interest" description="Disordered" evidence="1">
    <location>
        <begin position="1"/>
        <end position="35"/>
    </location>
</feature>
<dbReference type="EMBL" id="BAAAHE010000014">
    <property type="protein sequence ID" value="GAA0617405.1"/>
    <property type="molecule type" value="Genomic_DNA"/>
</dbReference>
<accession>A0ABP3RYL2</accession>
<evidence type="ECO:0000313" key="4">
    <source>
        <dbReference type="EMBL" id="GAA0617405.1"/>
    </source>
</evidence>
<dbReference type="InterPro" id="IPR029069">
    <property type="entry name" value="HotDog_dom_sf"/>
</dbReference>
<dbReference type="InterPro" id="IPR049450">
    <property type="entry name" value="ACOT8-like_C"/>
</dbReference>
<gene>
    <name evidence="4" type="ORF">GCM10009547_19540</name>
</gene>
<evidence type="ECO:0000259" key="2">
    <source>
        <dbReference type="Pfam" id="PF13622"/>
    </source>
</evidence>
<evidence type="ECO:0000313" key="5">
    <source>
        <dbReference type="Proteomes" id="UP001500957"/>
    </source>
</evidence>